<evidence type="ECO:0000256" key="2">
    <source>
        <dbReference type="ARBA" id="ARBA00011738"/>
    </source>
</evidence>
<accession>A0A059ZZL1</accession>
<feature type="binding site" evidence="17">
    <location>
        <begin position="254"/>
        <end position="261"/>
    </location>
    <ligand>
        <name>NAD(+)</name>
        <dbReference type="ChEBI" id="CHEBI:57540"/>
    </ligand>
</feature>
<dbReference type="HOGENOM" id="CLU_016755_1_1_6"/>
<dbReference type="GO" id="GO:0050661">
    <property type="term" value="F:NADP binding"/>
    <property type="evidence" value="ECO:0007669"/>
    <property type="project" value="InterPro"/>
</dbReference>
<dbReference type="GO" id="GO:0045340">
    <property type="term" value="F:mercury ion binding"/>
    <property type="evidence" value="ECO:0007669"/>
    <property type="project" value="InterPro"/>
</dbReference>
<dbReference type="InterPro" id="IPR036188">
    <property type="entry name" value="FAD/NAD-bd_sf"/>
</dbReference>
<dbReference type="NCBIfam" id="TIGR02053">
    <property type="entry name" value="MerA"/>
    <property type="match status" value="1"/>
</dbReference>
<evidence type="ECO:0000256" key="6">
    <source>
        <dbReference type="ARBA" id="ARBA00022630"/>
    </source>
</evidence>
<dbReference type="AlphaFoldDB" id="A0A059ZZL1"/>
<evidence type="ECO:0000256" key="1">
    <source>
        <dbReference type="ARBA" id="ARBA00007532"/>
    </source>
</evidence>
<dbReference type="Pfam" id="PF07992">
    <property type="entry name" value="Pyr_redox_2"/>
    <property type="match status" value="1"/>
</dbReference>
<dbReference type="InterPro" id="IPR036163">
    <property type="entry name" value="HMA_dom_sf"/>
</dbReference>
<dbReference type="EMBL" id="CP005986">
    <property type="protein sequence ID" value="AIA55342.1"/>
    <property type="molecule type" value="Genomic_DNA"/>
</dbReference>
<dbReference type="Proteomes" id="UP000005522">
    <property type="component" value="Chromosome"/>
</dbReference>
<comment type="similarity">
    <text evidence="1 16 19">Belongs to the class-I pyridine nucleotide-disulfide oxidoreductase family.</text>
</comment>
<keyword evidence="17" id="KW-0520">NAD</keyword>
<dbReference type="InterPro" id="IPR012999">
    <property type="entry name" value="Pyr_OxRdtase_I_AS"/>
</dbReference>
<evidence type="ECO:0000313" key="21">
    <source>
        <dbReference type="EMBL" id="AIA55342.1"/>
    </source>
</evidence>
<reference evidence="21 22" key="1">
    <citation type="journal article" date="2009" name="J. Bacteriol.">
        <title>Draft genome sequence of the extremely acidophilic bacterium Acidithiobacillus caldus ATCC 51756 reveals metabolic versatility in the genus Acidithiobacillus.</title>
        <authorList>
            <person name="Valdes J."/>
            <person name="Quatrini R."/>
            <person name="Hallberg K."/>
            <person name="Dopson M."/>
            <person name="Valenzuela P.D."/>
            <person name="Holmes D.S."/>
        </authorList>
    </citation>
    <scope>NUCLEOTIDE SEQUENCE [LARGE SCALE GENOMIC DNA]</scope>
    <source>
        <strain evidence="22">ATCC 51756 / DSM 8584 / KU</strain>
    </source>
</reference>
<evidence type="ECO:0000256" key="16">
    <source>
        <dbReference type="PIRNR" id="PIRNR000350"/>
    </source>
</evidence>
<dbReference type="FunFam" id="3.30.390.30:FF:000001">
    <property type="entry name" value="Dihydrolipoyl dehydrogenase"/>
    <property type="match status" value="1"/>
</dbReference>
<dbReference type="eggNOG" id="COG1249">
    <property type="taxonomic scope" value="Bacteria"/>
</dbReference>
<keyword evidence="11 16" id="KW-0560">Oxidoreductase</keyword>
<dbReference type="Pfam" id="PF02852">
    <property type="entry name" value="Pyr_redox_dim"/>
    <property type="match status" value="1"/>
</dbReference>
<dbReference type="InterPro" id="IPR023753">
    <property type="entry name" value="FAD/NAD-binding_dom"/>
</dbReference>
<dbReference type="PIRSF" id="PIRSF000350">
    <property type="entry name" value="Mercury_reductase_MerA"/>
    <property type="match status" value="1"/>
</dbReference>
<dbReference type="PANTHER" id="PTHR43014:SF2">
    <property type="entry name" value="MERCURIC REDUCTASE"/>
    <property type="match status" value="1"/>
</dbReference>
<dbReference type="InterPro" id="IPR004099">
    <property type="entry name" value="Pyr_nucl-diS_OxRdtase_dimer"/>
</dbReference>
<keyword evidence="10 16" id="KW-0476">Mercury</keyword>
<proteinExistence type="inferred from homology"/>
<keyword evidence="9 16" id="KW-0521">NADP</keyword>
<keyword evidence="6 16" id="KW-0285">Flavoprotein</keyword>
<dbReference type="InterPro" id="IPR016156">
    <property type="entry name" value="FAD/NAD-linked_Rdtase_dimer_sf"/>
</dbReference>
<dbReference type="Gene3D" id="3.50.50.60">
    <property type="entry name" value="FAD/NAD(P)-binding domain"/>
    <property type="match status" value="2"/>
</dbReference>
<dbReference type="EC" id="1.16.1.1" evidence="3 16"/>
<feature type="binding site" evidence="17">
    <location>
        <position position="380"/>
    </location>
    <ligand>
        <name>FAD</name>
        <dbReference type="ChEBI" id="CHEBI:57692"/>
    </ligand>
</feature>
<name>A0A059ZZL1_ACICK</name>
<dbReference type="InterPro" id="IPR021179">
    <property type="entry name" value="Mercury_reductase_MerA"/>
</dbReference>
<comment type="catalytic activity">
    <reaction evidence="15 16 19">
        <text>Hg + NADP(+) + H(+) = Hg(2+) + NADPH</text>
        <dbReference type="Rhea" id="RHEA:23856"/>
        <dbReference type="ChEBI" id="CHEBI:15378"/>
        <dbReference type="ChEBI" id="CHEBI:16170"/>
        <dbReference type="ChEBI" id="CHEBI:16793"/>
        <dbReference type="ChEBI" id="CHEBI:57783"/>
        <dbReference type="ChEBI" id="CHEBI:58349"/>
        <dbReference type="EC" id="1.16.1.1"/>
    </reaction>
</comment>
<gene>
    <name evidence="19" type="primary">merA</name>
    <name evidence="21" type="ORF">Acaty_c1476</name>
</gene>
<dbReference type="PROSITE" id="PS00076">
    <property type="entry name" value="PYRIDINE_REDOX_1"/>
    <property type="match status" value="1"/>
</dbReference>
<keyword evidence="13" id="KW-0676">Redox-active center</keyword>
<dbReference type="Gene3D" id="3.30.70.100">
    <property type="match status" value="1"/>
</dbReference>
<evidence type="ECO:0000256" key="13">
    <source>
        <dbReference type="ARBA" id="ARBA00023284"/>
    </source>
</evidence>
<dbReference type="GO" id="GO:0050787">
    <property type="term" value="P:detoxification of mercury ion"/>
    <property type="evidence" value="ECO:0007669"/>
    <property type="project" value="InterPro"/>
</dbReference>
<evidence type="ECO:0000256" key="18">
    <source>
        <dbReference type="PIRSR" id="PIRSR000350-4"/>
    </source>
</evidence>
<dbReference type="PROSITE" id="PS50846">
    <property type="entry name" value="HMA_2"/>
    <property type="match status" value="1"/>
</dbReference>
<comment type="function">
    <text evidence="16">Resistance to Hg(2+) in bacteria appears to be governed by a specialized system which includes mercuric reductase. MerA protein is responsible for volatilizing mercury as Hg(0).</text>
</comment>
<dbReference type="Pfam" id="PF00403">
    <property type="entry name" value="HMA"/>
    <property type="match status" value="1"/>
</dbReference>
<evidence type="ECO:0000256" key="11">
    <source>
        <dbReference type="ARBA" id="ARBA00023002"/>
    </source>
</evidence>
<evidence type="ECO:0000256" key="14">
    <source>
        <dbReference type="ARBA" id="ARBA00031725"/>
    </source>
</evidence>
<dbReference type="PANTHER" id="PTHR43014">
    <property type="entry name" value="MERCURIC REDUCTASE"/>
    <property type="match status" value="1"/>
</dbReference>
<dbReference type="GeneID" id="92931674"/>
<comment type="cofactor">
    <cofactor evidence="16 17 19">
        <name>FAD</name>
        <dbReference type="ChEBI" id="CHEBI:57692"/>
    </cofactor>
    <text evidence="16 17 19">Binds 1 FAD per subunit.</text>
</comment>
<evidence type="ECO:0000256" key="7">
    <source>
        <dbReference type="ARBA" id="ARBA00022723"/>
    </source>
</evidence>
<evidence type="ECO:0000259" key="20">
    <source>
        <dbReference type="PROSITE" id="PS50846"/>
    </source>
</evidence>
<dbReference type="GO" id="GO:0003955">
    <property type="term" value="F:NAD(P)H dehydrogenase (quinone) activity"/>
    <property type="evidence" value="ECO:0007669"/>
    <property type="project" value="TreeGrafter"/>
</dbReference>
<keyword evidence="17" id="KW-0547">Nucleotide-binding</keyword>
<dbReference type="PRINTS" id="PR00945">
    <property type="entry name" value="HGRDTASE"/>
</dbReference>
<dbReference type="CDD" id="cd00371">
    <property type="entry name" value="HMA"/>
    <property type="match status" value="1"/>
</dbReference>
<evidence type="ECO:0000256" key="9">
    <source>
        <dbReference type="ARBA" id="ARBA00022857"/>
    </source>
</evidence>
<keyword evidence="7 16" id="KW-0479">Metal-binding</keyword>
<dbReference type="InterPro" id="IPR001100">
    <property type="entry name" value="Pyr_nuc-diS_OxRdtase"/>
</dbReference>
<evidence type="ECO:0000313" key="22">
    <source>
        <dbReference type="Proteomes" id="UP000005522"/>
    </source>
</evidence>
<dbReference type="NCBIfam" id="NF010311">
    <property type="entry name" value="PRK13748.1"/>
    <property type="match status" value="1"/>
</dbReference>
<evidence type="ECO:0000256" key="19">
    <source>
        <dbReference type="RuleBase" id="RU361223"/>
    </source>
</evidence>
<dbReference type="SUPFAM" id="SSF55008">
    <property type="entry name" value="HMA, heavy metal-associated domain"/>
    <property type="match status" value="1"/>
</dbReference>
<dbReference type="Gene3D" id="3.30.390.30">
    <property type="match status" value="1"/>
</dbReference>
<feature type="binding site" evidence="17">
    <location>
        <begin position="217"/>
        <end position="219"/>
    </location>
    <ligand>
        <name>FAD</name>
        <dbReference type="ChEBI" id="CHEBI:57692"/>
    </ligand>
</feature>
<organism evidence="21 22">
    <name type="scientific">Acidithiobacillus caldus (strain ATCC 51756 / DSM 8584 / KU)</name>
    <dbReference type="NCBI Taxonomy" id="637389"/>
    <lineage>
        <taxon>Bacteria</taxon>
        <taxon>Pseudomonadati</taxon>
        <taxon>Pseudomonadota</taxon>
        <taxon>Acidithiobacillia</taxon>
        <taxon>Acidithiobacillales</taxon>
        <taxon>Acidithiobacillaceae</taxon>
        <taxon>Acidithiobacillus</taxon>
    </lineage>
</organism>
<evidence type="ECO:0000256" key="10">
    <source>
        <dbReference type="ARBA" id="ARBA00022914"/>
    </source>
</evidence>
<feature type="binding site" evidence="17">
    <location>
        <position position="123"/>
    </location>
    <ligand>
        <name>FAD</name>
        <dbReference type="ChEBI" id="CHEBI:57692"/>
    </ligand>
</feature>
<evidence type="ECO:0000256" key="17">
    <source>
        <dbReference type="PIRSR" id="PIRSR000350-3"/>
    </source>
</evidence>
<evidence type="ECO:0000256" key="4">
    <source>
        <dbReference type="ARBA" id="ARBA00014791"/>
    </source>
</evidence>
<feature type="binding site" evidence="17">
    <location>
        <position position="339"/>
    </location>
    <ligand>
        <name>NAD(+)</name>
        <dbReference type="ChEBI" id="CHEBI:57540"/>
    </ligand>
</feature>
<evidence type="ECO:0000256" key="8">
    <source>
        <dbReference type="ARBA" id="ARBA00022827"/>
    </source>
</evidence>
<feature type="disulfide bond" description="Redox-active" evidence="18">
    <location>
        <begin position="114"/>
        <end position="119"/>
    </location>
</feature>
<evidence type="ECO:0000256" key="3">
    <source>
        <dbReference type="ARBA" id="ARBA00012661"/>
    </source>
</evidence>
<comment type="subunit">
    <text evidence="2 16 19">Homodimer.</text>
</comment>
<dbReference type="GO" id="GO:0016668">
    <property type="term" value="F:oxidoreductase activity, acting on a sulfur group of donors, NAD(P) as acceptor"/>
    <property type="evidence" value="ECO:0007669"/>
    <property type="project" value="UniProtKB-UniRule"/>
</dbReference>
<dbReference type="GO" id="GO:0016152">
    <property type="term" value="F:mercury (II) reductase (NADP+) activity"/>
    <property type="evidence" value="ECO:0007669"/>
    <property type="project" value="UniProtKB-UniRule"/>
</dbReference>
<sequence length="538" mass="56853">MTQNLDLGITGMTCEHCARTVEKALRAVPGVLAAEVSWPERRARIQASADLDPAALGRAVTAAGYGIGDGDYHGGSLHVAIIGSGSAAFAAALRLVEGGARVTMIEAGTLGGTCVNVGCVPSKIFIRAAQTAHILQAHPVAGLEHHRSRVDRRAMQAQQQARVEALRQAKYQRVLEVHPQITLRRGRARFLDRQHLEIADGSGRKDVVSADRVLIATGSRPAIPPIRGLDQTPYWTSTEALAATEIPRRLLVIGASIVALELAQAFARLGSSVTILARSTLLSQLDSEIGKALKTILEGEGLDIRLHSQPDSVHYRDGQFHTRLGEADLISDALLVATGRRANTDDLGLEALGVACNAQGAIAVDSAMRSTVAGIFAAGDCSTLPQYVYVAAAAGTRAAVNMLGGDAQLDLAVLPAVVFTDPQVATVGLDEKAARAAGHRVTVRRLNLDQVPRALANFDTRGFIKMVADADTDRLLGVQVLAAEGGELIQTAAVALRAGWRIEDLASMLFPYLTMVEGLKLCAQTFTKDVSELSCCAG</sequence>
<dbReference type="KEGG" id="acz:Acaty_c1476"/>
<dbReference type="SUPFAM" id="SSF51905">
    <property type="entry name" value="FAD/NAD(P)-binding domain"/>
    <property type="match status" value="1"/>
</dbReference>
<evidence type="ECO:0000256" key="5">
    <source>
        <dbReference type="ARBA" id="ARBA00022466"/>
    </source>
</evidence>
<dbReference type="InterPro" id="IPR006121">
    <property type="entry name" value="HMA_dom"/>
</dbReference>
<evidence type="ECO:0000256" key="12">
    <source>
        <dbReference type="ARBA" id="ARBA00023157"/>
    </source>
</evidence>
<keyword evidence="5 16" id="KW-0475">Mercuric resistance</keyword>
<protein>
    <recommendedName>
        <fullName evidence="4 16">Mercuric reductase</fullName>
        <ecNumber evidence="3 16">1.16.1.1</ecNumber>
    </recommendedName>
    <alternativeName>
        <fullName evidence="14 16">Hg(II) reductase</fullName>
    </alternativeName>
</protein>
<keyword evidence="12" id="KW-1015">Disulfide bond</keyword>
<feature type="domain" description="HMA" evidence="20">
    <location>
        <begin position="3"/>
        <end position="68"/>
    </location>
</feature>
<keyword evidence="8 16" id="KW-0274">FAD</keyword>
<evidence type="ECO:0000256" key="15">
    <source>
        <dbReference type="ARBA" id="ARBA00048984"/>
    </source>
</evidence>
<dbReference type="SUPFAM" id="SSF55424">
    <property type="entry name" value="FAD/NAD-linked reductases, dimerisation (C-terminal) domain"/>
    <property type="match status" value="1"/>
</dbReference>
<dbReference type="GO" id="GO:0050660">
    <property type="term" value="F:flavin adenine dinucleotide binding"/>
    <property type="evidence" value="ECO:0007669"/>
    <property type="project" value="UniProtKB-UniRule"/>
</dbReference>
<dbReference type="RefSeq" id="WP_004872339.1">
    <property type="nucleotide sequence ID" value="NZ_CP005986.1"/>
</dbReference>